<dbReference type="EMBL" id="CAKXYY010000014">
    <property type="protein sequence ID" value="CAH2354066.1"/>
    <property type="molecule type" value="Genomic_DNA"/>
</dbReference>
<keyword evidence="2" id="KW-0812">Transmembrane</keyword>
<evidence type="ECO:0000256" key="1">
    <source>
        <dbReference type="SAM" id="MobiDB-lite"/>
    </source>
</evidence>
<reference evidence="3" key="1">
    <citation type="submission" date="2022-03" db="EMBL/GenBank/DDBJ databases">
        <authorList>
            <person name="Legras J.-L."/>
            <person name="Devillers H."/>
            <person name="Grondin C."/>
        </authorList>
    </citation>
    <scope>NUCLEOTIDE SEQUENCE</scope>
    <source>
        <strain evidence="3">CLIB 1423</strain>
    </source>
</reference>
<sequence>MALRYSLRKSFPLWEPKLLTQQLGYRYKCSPVVRGLATSAGGAGGPPGDGEAEDDFEIDLISMRRAPKSKKRKEFVDPNSFKGNKPFKSINITKSSVKSIINSHSLRVSGEQITVKLDPSNRPYSAEAAALVDIDLNALDKFVAKYKWQLDQFQKFVRTSYGGKVSSFGQLSTEEFKNSIRIFDDLNKRGKFFVYSEGFQEMIQYLRRLLLTYKDIPIYLEQVLQKWDLDVDQKVFRFMPELNSVSEFVDFETSTGQEVSDYIMKELGYLNITRDTVFEAESFPHGEEICPEEMSIIVQAHRYSNLSKILESLGDRSPIGLFYAIQGRLGYENGEVDLSQSSSQFHSYSLIDPQGFQKSILKDSENLDFFLSEIYNKGYLKLFEIVYQQACCGILNNKNFISQKQFLIQEKGQGGALAVVDLVGRGPTQSTREVEFSKFLEHLKTYQGTKPYYTFRSNELLENMSRWTGKLSIFNDGQIGFEGFKKWVERVLIYELKDPSYFDGLIFNGKLDEIFNRRIEAEPKRNTVVENHTEDIAKPYVQIPDHIKLHNFVKELTEVQETLGCKFGDMKSDEIIAACHQLKPVSEELDMRKLAYKLNELFRINHGETSVLDTVLNSHSQFEAFEKKLAQSKASAAATKTETTNDNTSAGVVPIENHQESEYRQIPDGFILEEFSNELKEVKEYLKIKSYNDVESDTVLAALNDLSNEQLTFDIEKRNIYAKLFRNLSYLFKHNNQHTFVLDNVIQNNEVFEKFESSKISSEPFENVEEVEDEHLLTNYGSIAKIQSLLFWEWPTLVKIINLSNWDSFTELEFKKVSSRDFKIALNATLERIQGNEEVNIEDFKRIISQLQEFNEEFAQFPYILHLLMSESKIEPNISLKLIEDIIEFAETESESISLAAPNDHDAHIPTAKEAATVETDSMPLRNEGEKTNKFDMSEFRKDRQPVSVPSKESTTAKSKFSYHKSDELLSSLTKNEERADFNPGKYDFPKLSEDILTGKEPSLEKLEGYLKDAKKDKEFKKEMKFREAKAYEWSKSMCNSNRSLESKNFFSPLSSFGGTSSRGSSRHFKPEADVESGRENLKNQYLLLTRDGQTIISRENPLGANYIAEDMFVTLNKFPKEDLRKLIKTVKKFQRRNWKLIGGGGQREILVFRRRKSARQAWFYRRVKSMFATAGAVFIALVGINYWLEDDKVQYGPRQANDPRPYAVVAKKEPQQDFAPQVTPTTLSIEDIIEKDLKEIKIPEVATVSSGRKDSGWKNWFWKTK</sequence>
<feature type="transmembrane region" description="Helical" evidence="2">
    <location>
        <begin position="1170"/>
        <end position="1189"/>
    </location>
</feature>
<keyword evidence="4" id="KW-1185">Reference proteome</keyword>
<proteinExistence type="predicted"/>
<evidence type="ECO:0000256" key="2">
    <source>
        <dbReference type="SAM" id="Phobius"/>
    </source>
</evidence>
<feature type="region of interest" description="Disordered" evidence="1">
    <location>
        <begin position="925"/>
        <end position="960"/>
    </location>
</feature>
<feature type="compositionally biased region" description="Basic and acidic residues" evidence="1">
    <location>
        <begin position="927"/>
        <end position="945"/>
    </location>
</feature>
<name>A0A9P0QSE3_9ASCO</name>
<accession>A0A9P0QSE3</accession>
<evidence type="ECO:0000313" key="3">
    <source>
        <dbReference type="EMBL" id="CAH2354066.1"/>
    </source>
</evidence>
<gene>
    <name evidence="3" type="ORF">CLIB1423_14S01266</name>
</gene>
<protein>
    <submittedName>
        <fullName evidence="3">Uncharacterized protein</fullName>
    </submittedName>
</protein>
<keyword evidence="2" id="KW-1133">Transmembrane helix</keyword>
<dbReference type="AlphaFoldDB" id="A0A9P0QSE3"/>
<dbReference type="OrthoDB" id="4084534at2759"/>
<keyword evidence="2" id="KW-0472">Membrane</keyword>
<dbReference type="Proteomes" id="UP000837801">
    <property type="component" value="Unassembled WGS sequence"/>
</dbReference>
<comment type="caution">
    <text evidence="3">The sequence shown here is derived from an EMBL/GenBank/DDBJ whole genome shotgun (WGS) entry which is preliminary data.</text>
</comment>
<evidence type="ECO:0000313" key="4">
    <source>
        <dbReference type="Proteomes" id="UP000837801"/>
    </source>
</evidence>
<organism evidence="3 4">
    <name type="scientific">[Candida] railenensis</name>
    <dbReference type="NCBI Taxonomy" id="45579"/>
    <lineage>
        <taxon>Eukaryota</taxon>
        <taxon>Fungi</taxon>
        <taxon>Dikarya</taxon>
        <taxon>Ascomycota</taxon>
        <taxon>Saccharomycotina</taxon>
        <taxon>Pichiomycetes</taxon>
        <taxon>Debaryomycetaceae</taxon>
        <taxon>Kurtzmaniella</taxon>
    </lineage>
</organism>